<dbReference type="EMBL" id="JAPWTK010000217">
    <property type="protein sequence ID" value="KAJ8945388.1"/>
    <property type="molecule type" value="Genomic_DNA"/>
</dbReference>
<dbReference type="SUPFAM" id="SSF57756">
    <property type="entry name" value="Retrovirus zinc finger-like domains"/>
    <property type="match status" value="1"/>
</dbReference>
<reference evidence="4" key="1">
    <citation type="journal article" date="2023" name="Insect Mol. Biol.">
        <title>Genome sequencing provides insights into the evolution of gene families encoding plant cell wall-degrading enzymes in longhorned beetles.</title>
        <authorList>
            <person name="Shin N.R."/>
            <person name="Okamura Y."/>
            <person name="Kirsch R."/>
            <person name="Pauchet Y."/>
        </authorList>
    </citation>
    <scope>NUCLEOTIDE SEQUENCE</scope>
    <source>
        <strain evidence="4">AMC_N1</strain>
    </source>
</reference>
<dbReference type="PANTHER" id="PTHR45823">
    <property type="entry name" value="T-SNARE COILED-COIL HOMOLOGY DOMAIN-CONTAINING PROTEIN"/>
    <property type="match status" value="1"/>
</dbReference>
<evidence type="ECO:0000256" key="1">
    <source>
        <dbReference type="PROSITE-ProRule" id="PRU00047"/>
    </source>
</evidence>
<proteinExistence type="predicted"/>
<feature type="domain" description="CCHC-type" evidence="3">
    <location>
        <begin position="133"/>
        <end position="148"/>
    </location>
</feature>
<accession>A0AAV8Y2Y3</accession>
<dbReference type="PANTHER" id="PTHR45823:SF1">
    <property type="entry name" value="T-SNARE COILED-COIL HOMOLOGY DOMAIN-CONTAINING PROTEIN"/>
    <property type="match status" value="1"/>
</dbReference>
<evidence type="ECO:0000313" key="4">
    <source>
        <dbReference type="EMBL" id="KAJ8945388.1"/>
    </source>
</evidence>
<organism evidence="4 5">
    <name type="scientific">Aromia moschata</name>
    <dbReference type="NCBI Taxonomy" id="1265417"/>
    <lineage>
        <taxon>Eukaryota</taxon>
        <taxon>Metazoa</taxon>
        <taxon>Ecdysozoa</taxon>
        <taxon>Arthropoda</taxon>
        <taxon>Hexapoda</taxon>
        <taxon>Insecta</taxon>
        <taxon>Pterygota</taxon>
        <taxon>Neoptera</taxon>
        <taxon>Endopterygota</taxon>
        <taxon>Coleoptera</taxon>
        <taxon>Polyphaga</taxon>
        <taxon>Cucujiformia</taxon>
        <taxon>Chrysomeloidea</taxon>
        <taxon>Cerambycidae</taxon>
        <taxon>Cerambycinae</taxon>
        <taxon>Callichromatini</taxon>
        <taxon>Aromia</taxon>
    </lineage>
</organism>
<evidence type="ECO:0000256" key="2">
    <source>
        <dbReference type="SAM" id="MobiDB-lite"/>
    </source>
</evidence>
<sequence length="177" mass="20223">MRFGNKHLQQMYQAQLKGRNQRVDESLQQYEADLARLVHLAYPTAPQDFMEQLGVQIFIDGTRDHKTQQTLRLARSKTLNEALTTALEFDAAKQVSKGHARVVDDFLNKLFAMRDDMNTEKSGSFRQQNSLECWNCGERGQIRPRCPKLRGDNKPPLSNRKTTRKTSTSQLPGADAD</sequence>
<dbReference type="AlphaFoldDB" id="A0AAV8Y2Y3"/>
<name>A0AAV8Y2Y3_9CUCU</name>
<dbReference type="PROSITE" id="PS50158">
    <property type="entry name" value="ZF_CCHC"/>
    <property type="match status" value="1"/>
</dbReference>
<keyword evidence="5" id="KW-1185">Reference proteome</keyword>
<dbReference type="Proteomes" id="UP001162162">
    <property type="component" value="Unassembled WGS sequence"/>
</dbReference>
<dbReference type="InterPro" id="IPR001878">
    <property type="entry name" value="Znf_CCHC"/>
</dbReference>
<evidence type="ECO:0000313" key="5">
    <source>
        <dbReference type="Proteomes" id="UP001162162"/>
    </source>
</evidence>
<gene>
    <name evidence="4" type="ORF">NQ318_015995</name>
</gene>
<evidence type="ECO:0000259" key="3">
    <source>
        <dbReference type="PROSITE" id="PS50158"/>
    </source>
</evidence>
<dbReference type="GO" id="GO:0003676">
    <property type="term" value="F:nucleic acid binding"/>
    <property type="evidence" value="ECO:0007669"/>
    <property type="project" value="InterPro"/>
</dbReference>
<keyword evidence="1" id="KW-0479">Metal-binding</keyword>
<comment type="caution">
    <text evidence="4">The sequence shown here is derived from an EMBL/GenBank/DDBJ whole genome shotgun (WGS) entry which is preliminary data.</text>
</comment>
<keyword evidence="1" id="KW-0862">Zinc</keyword>
<dbReference type="GO" id="GO:0008270">
    <property type="term" value="F:zinc ion binding"/>
    <property type="evidence" value="ECO:0007669"/>
    <property type="project" value="UniProtKB-KW"/>
</dbReference>
<keyword evidence="1" id="KW-0863">Zinc-finger</keyword>
<dbReference type="InterPro" id="IPR036875">
    <property type="entry name" value="Znf_CCHC_sf"/>
</dbReference>
<feature type="region of interest" description="Disordered" evidence="2">
    <location>
        <begin position="144"/>
        <end position="177"/>
    </location>
</feature>
<protein>
    <recommendedName>
        <fullName evidence="3">CCHC-type domain-containing protein</fullName>
    </recommendedName>
</protein>